<reference evidence="2" key="2">
    <citation type="submission" date="2022-08" db="UniProtKB">
        <authorList>
            <consortium name="EnsemblMetazoa"/>
        </authorList>
    </citation>
    <scope>IDENTIFICATION</scope>
    <source>
        <strain evidence="2">STECLA/ALBI9_A</strain>
    </source>
</reference>
<dbReference type="VEuPathDB" id="VectorBase:AALB20_033075"/>
<proteinExistence type="predicted"/>
<dbReference type="Proteomes" id="UP000069272">
    <property type="component" value="Chromosome 2R"/>
</dbReference>
<dbReference type="VEuPathDB" id="VectorBase:AALB008372"/>
<evidence type="ECO:0000313" key="3">
    <source>
        <dbReference type="Proteomes" id="UP000069272"/>
    </source>
</evidence>
<dbReference type="AlphaFoldDB" id="A0A182FPA8"/>
<accession>A0A182FPA8</accession>
<organism evidence="2 3">
    <name type="scientific">Anopheles albimanus</name>
    <name type="common">New world malaria mosquito</name>
    <dbReference type="NCBI Taxonomy" id="7167"/>
    <lineage>
        <taxon>Eukaryota</taxon>
        <taxon>Metazoa</taxon>
        <taxon>Ecdysozoa</taxon>
        <taxon>Arthropoda</taxon>
        <taxon>Hexapoda</taxon>
        <taxon>Insecta</taxon>
        <taxon>Pterygota</taxon>
        <taxon>Neoptera</taxon>
        <taxon>Endopterygota</taxon>
        <taxon>Diptera</taxon>
        <taxon>Nematocera</taxon>
        <taxon>Culicoidea</taxon>
        <taxon>Culicidae</taxon>
        <taxon>Anophelinae</taxon>
        <taxon>Anopheles</taxon>
    </lineage>
</organism>
<evidence type="ECO:0000313" key="2">
    <source>
        <dbReference type="EnsemblMetazoa" id="AALB008372-PA"/>
    </source>
</evidence>
<dbReference type="PANTHER" id="PTHR47331">
    <property type="entry name" value="PHD-TYPE DOMAIN-CONTAINING PROTEIN"/>
    <property type="match status" value="1"/>
</dbReference>
<dbReference type="EnsemblMetazoa" id="AALB008372-RA">
    <property type="protein sequence ID" value="AALB008372-PA"/>
    <property type="gene ID" value="AALB008372"/>
</dbReference>
<keyword evidence="3" id="KW-1185">Reference proteome</keyword>
<reference evidence="2 3" key="1">
    <citation type="journal article" date="2017" name="G3 (Bethesda)">
        <title>The Physical Genome Mapping of Anopheles albimanus Corrected Scaffold Misassemblies and Identified Interarm Rearrangements in Genus Anopheles.</title>
        <authorList>
            <person name="Artemov G.N."/>
            <person name="Peery A.N."/>
            <person name="Jiang X."/>
            <person name="Tu Z."/>
            <person name="Stegniy V.N."/>
            <person name="Sharakhova M.V."/>
            <person name="Sharakhov I.V."/>
        </authorList>
    </citation>
    <scope>NUCLEOTIDE SEQUENCE [LARGE SCALE GENOMIC DNA]</scope>
    <source>
        <strain evidence="2 3">ALBI9_A</strain>
    </source>
</reference>
<feature type="compositionally biased region" description="Basic and acidic residues" evidence="1">
    <location>
        <begin position="25"/>
        <end position="34"/>
    </location>
</feature>
<evidence type="ECO:0000256" key="1">
    <source>
        <dbReference type="SAM" id="MobiDB-lite"/>
    </source>
</evidence>
<sequence>MRELEQKHEIAMMELRLKYERTEAAERNVHDESGSRTSCNENDDKDDSVTRRQVMARKCIPKHLPLFDGDAESWPLFYGSFQDTTAACGFTNLENLQRLRDCLRGQALEAVKGRLLLPEAVPSVIEDLRSLFGKPERLLRRLLEKVRNTPAPDPQRLETFLTFGIAVKQLCDHLQASKMADHLSNPLLVDELVEKLPTTYKMEWDWITYMCLPRLRLELARSTNQLVWKPNSDGPYTGQTSLNVLN</sequence>
<dbReference type="InterPro" id="IPR005312">
    <property type="entry name" value="DUF1759"/>
</dbReference>
<dbReference type="STRING" id="7167.A0A182FPA8"/>
<protein>
    <submittedName>
        <fullName evidence="2">Uncharacterized protein</fullName>
    </submittedName>
</protein>
<name>A0A182FPA8_ANOAL</name>
<dbReference type="Pfam" id="PF03564">
    <property type="entry name" value="DUF1759"/>
    <property type="match status" value="1"/>
</dbReference>
<feature type="region of interest" description="Disordered" evidence="1">
    <location>
        <begin position="25"/>
        <end position="49"/>
    </location>
</feature>